<evidence type="ECO:0000256" key="1">
    <source>
        <dbReference type="SAM" id="MobiDB-lite"/>
    </source>
</evidence>
<dbReference type="EMBL" id="BGZK01000255">
    <property type="protein sequence ID" value="GBP32099.1"/>
    <property type="molecule type" value="Genomic_DNA"/>
</dbReference>
<organism evidence="2 3">
    <name type="scientific">Eumeta variegata</name>
    <name type="common">Bagworm moth</name>
    <name type="synonym">Eumeta japonica</name>
    <dbReference type="NCBI Taxonomy" id="151549"/>
    <lineage>
        <taxon>Eukaryota</taxon>
        <taxon>Metazoa</taxon>
        <taxon>Ecdysozoa</taxon>
        <taxon>Arthropoda</taxon>
        <taxon>Hexapoda</taxon>
        <taxon>Insecta</taxon>
        <taxon>Pterygota</taxon>
        <taxon>Neoptera</taxon>
        <taxon>Endopterygota</taxon>
        <taxon>Lepidoptera</taxon>
        <taxon>Glossata</taxon>
        <taxon>Ditrysia</taxon>
        <taxon>Tineoidea</taxon>
        <taxon>Psychidae</taxon>
        <taxon>Oiketicinae</taxon>
        <taxon>Eumeta</taxon>
    </lineage>
</organism>
<keyword evidence="3" id="KW-1185">Reference proteome</keyword>
<name>A0A4C1V0S4_EUMVA</name>
<proteinExistence type="predicted"/>
<comment type="caution">
    <text evidence="2">The sequence shown here is derived from an EMBL/GenBank/DDBJ whole genome shotgun (WGS) entry which is preliminary data.</text>
</comment>
<gene>
    <name evidence="2" type="ORF">EVAR_80865_1</name>
</gene>
<evidence type="ECO:0000313" key="2">
    <source>
        <dbReference type="EMBL" id="GBP32099.1"/>
    </source>
</evidence>
<sequence>MGVPLYPASGLWGKCRAGDDPPPTERGTRDHADHPHHHAIEIAAYANARIRYSRASVSTIQKRDNVAVIIFQKAV</sequence>
<dbReference type="AlphaFoldDB" id="A0A4C1V0S4"/>
<accession>A0A4C1V0S4</accession>
<dbReference type="Proteomes" id="UP000299102">
    <property type="component" value="Unassembled WGS sequence"/>
</dbReference>
<reference evidence="2 3" key="1">
    <citation type="journal article" date="2019" name="Commun. Biol.">
        <title>The bagworm genome reveals a unique fibroin gene that provides high tensile strength.</title>
        <authorList>
            <person name="Kono N."/>
            <person name="Nakamura H."/>
            <person name="Ohtoshi R."/>
            <person name="Tomita M."/>
            <person name="Numata K."/>
            <person name="Arakawa K."/>
        </authorList>
    </citation>
    <scope>NUCLEOTIDE SEQUENCE [LARGE SCALE GENOMIC DNA]</scope>
</reference>
<feature type="region of interest" description="Disordered" evidence="1">
    <location>
        <begin position="14"/>
        <end position="35"/>
    </location>
</feature>
<evidence type="ECO:0000313" key="3">
    <source>
        <dbReference type="Proteomes" id="UP000299102"/>
    </source>
</evidence>
<protein>
    <submittedName>
        <fullName evidence="2">Uncharacterized protein</fullName>
    </submittedName>
</protein>